<dbReference type="PANTHER" id="PTHR47628:SF1">
    <property type="entry name" value="ALIPHATIC AMIDASE EXPRESSION-REGULATING PROTEIN"/>
    <property type="match status" value="1"/>
</dbReference>
<dbReference type="RefSeq" id="WP_231484403.1">
    <property type="nucleotide sequence ID" value="NZ_BAAAZO010000010.1"/>
</dbReference>
<accession>A0ABP7AD09</accession>
<dbReference type="InterPro" id="IPR028081">
    <property type="entry name" value="Leu-bd"/>
</dbReference>
<organism evidence="4 5">
    <name type="scientific">Kineosporia mesophila</name>
    <dbReference type="NCBI Taxonomy" id="566012"/>
    <lineage>
        <taxon>Bacteria</taxon>
        <taxon>Bacillati</taxon>
        <taxon>Actinomycetota</taxon>
        <taxon>Actinomycetes</taxon>
        <taxon>Kineosporiales</taxon>
        <taxon>Kineosporiaceae</taxon>
        <taxon>Kineosporia</taxon>
    </lineage>
</organism>
<evidence type="ECO:0000313" key="4">
    <source>
        <dbReference type="EMBL" id="GAA3629341.1"/>
    </source>
</evidence>
<evidence type="ECO:0000259" key="3">
    <source>
        <dbReference type="Pfam" id="PF13458"/>
    </source>
</evidence>
<dbReference type="InterPro" id="IPR028082">
    <property type="entry name" value="Peripla_BP_I"/>
</dbReference>
<evidence type="ECO:0000256" key="1">
    <source>
        <dbReference type="ARBA" id="ARBA00010062"/>
    </source>
</evidence>
<comment type="similarity">
    <text evidence="1">Belongs to the leucine-binding protein family.</text>
</comment>
<dbReference type="SUPFAM" id="SSF53822">
    <property type="entry name" value="Periplasmic binding protein-like I"/>
    <property type="match status" value="1"/>
</dbReference>
<dbReference type="Gene3D" id="3.40.50.2300">
    <property type="match status" value="2"/>
</dbReference>
<dbReference type="CDD" id="cd06358">
    <property type="entry name" value="PBP1_NHase"/>
    <property type="match status" value="1"/>
</dbReference>
<dbReference type="Proteomes" id="UP001501074">
    <property type="component" value="Unassembled WGS sequence"/>
</dbReference>
<proteinExistence type="inferred from homology"/>
<comment type="caution">
    <text evidence="4">The sequence shown here is derived from an EMBL/GenBank/DDBJ whole genome shotgun (WGS) entry which is preliminary data.</text>
</comment>
<keyword evidence="5" id="KW-1185">Reference proteome</keyword>
<evidence type="ECO:0000313" key="5">
    <source>
        <dbReference type="Proteomes" id="UP001501074"/>
    </source>
</evidence>
<dbReference type="PANTHER" id="PTHR47628">
    <property type="match status" value="1"/>
</dbReference>
<reference evidence="5" key="1">
    <citation type="journal article" date="2019" name="Int. J. Syst. Evol. Microbiol.">
        <title>The Global Catalogue of Microorganisms (GCM) 10K type strain sequencing project: providing services to taxonomists for standard genome sequencing and annotation.</title>
        <authorList>
            <consortium name="The Broad Institute Genomics Platform"/>
            <consortium name="The Broad Institute Genome Sequencing Center for Infectious Disease"/>
            <person name="Wu L."/>
            <person name="Ma J."/>
        </authorList>
    </citation>
    <scope>NUCLEOTIDE SEQUENCE [LARGE SCALE GENOMIC DNA]</scope>
    <source>
        <strain evidence="5">JCM 16902</strain>
    </source>
</reference>
<dbReference type="EMBL" id="BAAAZO010000010">
    <property type="protein sequence ID" value="GAA3629341.1"/>
    <property type="molecule type" value="Genomic_DNA"/>
</dbReference>
<evidence type="ECO:0000256" key="2">
    <source>
        <dbReference type="ARBA" id="ARBA00022729"/>
    </source>
</evidence>
<dbReference type="Pfam" id="PF13458">
    <property type="entry name" value="Peripla_BP_6"/>
    <property type="match status" value="1"/>
</dbReference>
<sequence length="358" mass="38750">MGRAGRERHDVVVACIVPLRGPAGIYGPSCESCIELAVEEINADGGLLGRPVTTVLVDGAAPPQWVAREIDALITSGRIDAVTGWHISPVRQAVAPVTFGRVPYTYAPLHEGHESTPGVFMTGETPRDQLLPAMDWMRAEYGIQRWILVGNDYVWPRLTAQAAREHARSAGRPLLGELYVPLGSENFEQIVDRIEASGAEGVLSLLVGDDGVRFNREFGARRICDAIPRLSPHVEENMLLAGGPESNQGLYSAAGYFEGLNTTSGLEFAGRYYSRFGEGSPALNSIGESCYEAMILLAQLVRRARSLDVADIIPSSEGLTYEGPRGVVRMIGQQLRQTVYVARADAVEFDIQAALTVA</sequence>
<gene>
    <name evidence="4" type="ORF">GCM10022223_53650</name>
</gene>
<keyword evidence="2" id="KW-0732">Signal</keyword>
<feature type="domain" description="Leucine-binding protein" evidence="3">
    <location>
        <begin position="11"/>
        <end position="345"/>
    </location>
</feature>
<name>A0ABP7AD09_9ACTN</name>
<protein>
    <submittedName>
        <fullName evidence="4">Substrate-binding domain-containing protein</fullName>
    </submittedName>
</protein>